<dbReference type="EMBL" id="JBEGCI010000019">
    <property type="protein sequence ID" value="MEQ6890318.1"/>
    <property type="molecule type" value="Genomic_DNA"/>
</dbReference>
<reference evidence="2 3" key="1">
    <citation type="submission" date="2024-05" db="EMBL/GenBank/DDBJ databases">
        <title>Halomonas sp. CS7 16S ribosomal RNA gene Genome sequencing and assembly.</title>
        <authorList>
            <person name="Yook S."/>
        </authorList>
    </citation>
    <scope>NUCLEOTIDE SEQUENCE [LARGE SCALE GENOMIC DNA]</scope>
    <source>
        <strain evidence="2 3">CS7</strain>
    </source>
</reference>
<organism evidence="2 3">
    <name type="scientific">Halomonas pelophila</name>
    <dbReference type="NCBI Taxonomy" id="3151122"/>
    <lineage>
        <taxon>Bacteria</taxon>
        <taxon>Pseudomonadati</taxon>
        <taxon>Pseudomonadota</taxon>
        <taxon>Gammaproteobacteria</taxon>
        <taxon>Oceanospirillales</taxon>
        <taxon>Halomonadaceae</taxon>
        <taxon>Halomonas</taxon>
    </lineage>
</organism>
<sequence>MGEANDQGEARSIGKRREWLAFLFVTAVVVPFLTIAAVVGYGFVVWMLQVFVLGPPGHGG</sequence>
<feature type="transmembrane region" description="Helical" evidence="1">
    <location>
        <begin position="20"/>
        <end position="48"/>
    </location>
</feature>
<keyword evidence="1" id="KW-1133">Transmembrane helix</keyword>
<keyword evidence="1" id="KW-0812">Transmembrane</keyword>
<gene>
    <name evidence="2" type="ORF">ABE957_16720</name>
</gene>
<dbReference type="InterPro" id="IPR010649">
    <property type="entry name" value="NapE_TorE"/>
</dbReference>
<keyword evidence="3" id="KW-1185">Reference proteome</keyword>
<accession>A0ABV1N9C4</accession>
<comment type="caution">
    <text evidence="2">The sequence shown here is derived from an EMBL/GenBank/DDBJ whole genome shotgun (WGS) entry which is preliminary data.</text>
</comment>
<keyword evidence="1" id="KW-0472">Membrane</keyword>
<proteinExistence type="predicted"/>
<dbReference type="Pfam" id="PF06796">
    <property type="entry name" value="NapE"/>
    <property type="match status" value="1"/>
</dbReference>
<dbReference type="Proteomes" id="UP001472978">
    <property type="component" value="Unassembled WGS sequence"/>
</dbReference>
<evidence type="ECO:0000313" key="3">
    <source>
        <dbReference type="Proteomes" id="UP001472978"/>
    </source>
</evidence>
<protein>
    <submittedName>
        <fullName evidence="2">Periplasmic nitrate reductase, NapE protein</fullName>
    </submittedName>
</protein>
<evidence type="ECO:0000313" key="2">
    <source>
        <dbReference type="EMBL" id="MEQ6890318.1"/>
    </source>
</evidence>
<evidence type="ECO:0000256" key="1">
    <source>
        <dbReference type="SAM" id="Phobius"/>
    </source>
</evidence>
<name>A0ABV1N9C4_9GAMM</name>
<dbReference type="RefSeq" id="WP_349759801.1">
    <property type="nucleotide sequence ID" value="NZ_JBEGCI010000019.1"/>
</dbReference>